<evidence type="ECO:0000313" key="1">
    <source>
        <dbReference type="EMBL" id="CAA9386600.1"/>
    </source>
</evidence>
<feature type="non-terminal residue" evidence="1">
    <location>
        <position position="26"/>
    </location>
</feature>
<accession>A0A6J4NJA3</accession>
<dbReference type="EMBL" id="CADCUX010000043">
    <property type="protein sequence ID" value="CAA9386600.1"/>
    <property type="molecule type" value="Genomic_DNA"/>
</dbReference>
<sequence length="26" mass="3131">WWTWQGRPRRTGLPWRAAGSKCYPGR</sequence>
<reference evidence="1" key="1">
    <citation type="submission" date="2020-02" db="EMBL/GenBank/DDBJ databases">
        <authorList>
            <person name="Meier V. D."/>
        </authorList>
    </citation>
    <scope>NUCLEOTIDE SEQUENCE</scope>
    <source>
        <strain evidence="1">AVDCRST_MAG51</strain>
    </source>
</reference>
<feature type="non-terminal residue" evidence="1">
    <location>
        <position position="1"/>
    </location>
</feature>
<protein>
    <submittedName>
        <fullName evidence="1">Cyclic pyranopterin monophosphate synthase accessory protein</fullName>
    </submittedName>
</protein>
<dbReference type="AlphaFoldDB" id="A0A6J4NJA3"/>
<organism evidence="1">
    <name type="scientific">uncultured Ramlibacter sp</name>
    <dbReference type="NCBI Taxonomy" id="260755"/>
    <lineage>
        <taxon>Bacteria</taxon>
        <taxon>Pseudomonadati</taxon>
        <taxon>Pseudomonadota</taxon>
        <taxon>Betaproteobacteria</taxon>
        <taxon>Burkholderiales</taxon>
        <taxon>Comamonadaceae</taxon>
        <taxon>Ramlibacter</taxon>
        <taxon>environmental samples</taxon>
    </lineage>
</organism>
<gene>
    <name evidence="1" type="ORF">AVDCRST_MAG51-157</name>
</gene>
<name>A0A6J4NJA3_9BURK</name>
<proteinExistence type="predicted"/>